<evidence type="ECO:0000313" key="3">
    <source>
        <dbReference type="Proteomes" id="UP000628710"/>
    </source>
</evidence>
<feature type="non-terminal residue" evidence="2">
    <location>
        <position position="1813"/>
    </location>
</feature>
<dbReference type="InterPro" id="IPR044016">
    <property type="entry name" value="Big_13"/>
</dbReference>
<protein>
    <submittedName>
        <fullName evidence="2">Ig-like domain-containing protein</fullName>
    </submittedName>
</protein>
<feature type="domain" description="Bacterial Ig-like" evidence="1">
    <location>
        <begin position="116"/>
        <end position="201"/>
    </location>
</feature>
<dbReference type="NCBIfam" id="NF012196">
    <property type="entry name" value="Ig_like_ice"/>
    <property type="match status" value="14"/>
</dbReference>
<accession>A0A934JVX7</accession>
<dbReference type="Pfam" id="PF19077">
    <property type="entry name" value="Big_13"/>
    <property type="match status" value="2"/>
</dbReference>
<sequence length="1813" mass="179776">MADTITIDSVIDDVGSKQGSFTSDVQTDDKSLLLSGTTEAGSTVKIYKASTGEFLGDATVTGANWTYPAELNEGDKEYQFIAKATDAAGNVVGESSGFKVTLDTVAPFLITLEAVTDDVGEATGPVSSGEITDDTSLELSGFVEPGSKVFIYNGATKMGEATVEGIAWTYDAELANGMTYNLTAKAMDSAGNEADTPDFIVRVVDVPKTPTFLVTDNVGSVTGTLETGKTTDDTSLELSGTVETGSTVAIYSGEIKIGDAVVIGENWTYIVDLKHGSSYQFKVKTTDVAGNESEFSSDFNVKADTRADSPSITFESAGADDVYNAAELGVDGTVTATISVTDSDVGDTLTYNVNGIDTLVTLNAEQIANGIAIEVHPEDSVTATLSDVAGNVSTEASETVVSADISAEAGSVGVNAITEDDVINAAESGQTVAVTGSAAGGDIAAGDLVTMTINGTDYSTTVQADNTWSVDVAGSDLANDTAFEAVVTSSDAAGNTVISTGASTHTVDLSAEEGTVGVNAITEDDVINAAESGQTIAVTGSAEGGDIVAGDLVTMTINDTDYSTTVQADNTWSVDIAGSDLAADTAFDAVVTSSDEAGNTVESLGSSTHTVDLSAEEGTVDVNAITPDDVINAAESGQTVAVTGSAAGGDIAAGDVVTMTINDTDYSTTVQADNTWSVDVAGSDLANDTAFDAVVTSSDAAGNTVESIGASTHTVDLSAEAGSVNVNAITEDDVINANEVAGTVSVTGSAAGGDIAAGDLVTMTINGTDYSTAVQADDTWSVDVAGSDLANDTAFDAVVTSSDAAGNTVDTVGASTHTVDLSAEAGNVNVNAITEDDVINAAESGQTIAVTGSAAGGDIAAGDLVTMTINGTDYSTTVQADNTWSVDVAGSDLANDTAFDAVVTSSDAAGNTVDTVGASTHTVDLSAEAGNVNVNAITEDDVINAAESGQTIAVTGSAAGGDIAAGDLVTMTINGTDYSTTVQADNTWSVDVAGSDLANDTAFDAVVTSSDAAGNTVDTVGASTHTVDLSAEAGNVNVNAITEDDVINAAESGQTIAVTGSAAGGDIAAGDLVTMTINGTDYSTTVQADNTWSVDVAGSDLANDTAFDAVVTSSDAAGNTVDTVGASTHTVDLSAEAGNVNVNAITEDDVINAAESGQTVAVTGSAAGGDIAAGDLVTMTINGTDYSTTVQADNTWSVDVAGSDLANDTAFDAVVTSSDAAGNTVESIGASTHTVDLSAEAGSVNVNAITEDDVINANEVAGTVSVTGSAAGGDIAAGDLVTMTINGTDYSTAVQADDTWSVDVAGSDLANDTAFDAVVTSSDAAGNTVDTVGASTHTVDLSAEAGNVNVNAITEDDVINAAESGQTVAVTGSAAGGDIAAGDLVTMTINGTDYSTTVQADNTWSVDVAGSDLANDTAFDAVVTSSDEAGNTVDTVGASTHTVDLSAEAGTVGVNAITEDDVINANEAAGTISVTGSAAGGDIAAGDLVTMTINGTDYSTTVQADNTWSVDVAGSDLANDTAFEAVVTSSDAAGNTVISTGASTHTVDLSAEEGTVGVNAITEDDVINAAESGQTIAVTGSAEGGDIVAGDLVTMTINDTDYSTTVQADNTWSVDIAGSDLAADTAFDAVVTSSDEAGNTVESLGSSTHTVDLSAEEGTVDVNAITPDDVINAAESGQTVAVTGSAAGGDIAAGDVVTMTINDTDYSTTVQADNTWSVDVAGSDLANDTAFDAVVTSSDAAGNTVESIGASTHTVDLSAEAGSVNVNAITEDDVINANEAAGTVSVTGSAEGGDIAAGDVVTMTINGTDYSTT</sequence>
<evidence type="ECO:0000313" key="2">
    <source>
        <dbReference type="EMBL" id="MBJ7539361.1"/>
    </source>
</evidence>
<dbReference type="Gene3D" id="2.60.40.10">
    <property type="entry name" value="Immunoglobulins"/>
    <property type="match status" value="17"/>
</dbReference>
<organism evidence="2 3">
    <name type="scientific">Marinomonas transparens</name>
    <dbReference type="NCBI Taxonomy" id="2795388"/>
    <lineage>
        <taxon>Bacteria</taxon>
        <taxon>Pseudomonadati</taxon>
        <taxon>Pseudomonadota</taxon>
        <taxon>Gammaproteobacteria</taxon>
        <taxon>Oceanospirillales</taxon>
        <taxon>Oceanospirillaceae</taxon>
        <taxon>Marinomonas</taxon>
    </lineage>
</organism>
<proteinExistence type="predicted"/>
<dbReference type="InterPro" id="IPR013783">
    <property type="entry name" value="Ig-like_fold"/>
</dbReference>
<feature type="domain" description="Bacterial Ig-like" evidence="1">
    <location>
        <begin position="6"/>
        <end position="104"/>
    </location>
</feature>
<comment type="caution">
    <text evidence="2">The sequence shown here is derived from an EMBL/GenBank/DDBJ whole genome shotgun (WGS) entry which is preliminary data.</text>
</comment>
<dbReference type="EMBL" id="JAEMNX010000023">
    <property type="protein sequence ID" value="MBJ7539361.1"/>
    <property type="molecule type" value="Genomic_DNA"/>
</dbReference>
<evidence type="ECO:0000259" key="1">
    <source>
        <dbReference type="Pfam" id="PF19077"/>
    </source>
</evidence>
<dbReference type="NCBIfam" id="NF033510">
    <property type="entry name" value="Ca_tandemer"/>
    <property type="match status" value="14"/>
</dbReference>
<keyword evidence="3" id="KW-1185">Reference proteome</keyword>
<gene>
    <name evidence="2" type="ORF">I8J31_16910</name>
</gene>
<reference evidence="2" key="1">
    <citation type="submission" date="2020-12" db="EMBL/GenBank/DDBJ databases">
        <title>Marinomonas arctica sp. nov., a psychrotolerant bacterium isolated from the Arctic.</title>
        <authorList>
            <person name="Zhang Y."/>
        </authorList>
    </citation>
    <scope>NUCLEOTIDE SEQUENCE</scope>
    <source>
        <strain evidence="2">C1424</strain>
    </source>
</reference>
<dbReference type="InterPro" id="IPR049826">
    <property type="entry name" value="Ig-like_ice"/>
</dbReference>
<name>A0A934JVX7_9GAMM</name>
<dbReference type="Proteomes" id="UP000628710">
    <property type="component" value="Unassembled WGS sequence"/>
</dbReference>
<dbReference type="RefSeq" id="WP_199469760.1">
    <property type="nucleotide sequence ID" value="NZ_JAEMNX010000023.1"/>
</dbReference>